<protein>
    <submittedName>
        <fullName evidence="2">Nicotinamide-nucleotide amidohydrolase PncC</fullName>
        <ecNumber evidence="2">3.5.1.42</ecNumber>
    </submittedName>
</protein>
<dbReference type="Pfam" id="PF02464">
    <property type="entry name" value="CinA"/>
    <property type="match status" value="1"/>
</dbReference>
<dbReference type="GO" id="GO:0019159">
    <property type="term" value="F:nicotinamide-nucleotide amidase activity"/>
    <property type="evidence" value="ECO:0007669"/>
    <property type="project" value="UniProtKB-EC"/>
</dbReference>
<dbReference type="Gene3D" id="3.90.950.20">
    <property type="entry name" value="CinA-like"/>
    <property type="match status" value="1"/>
</dbReference>
<dbReference type="InterPro" id="IPR036653">
    <property type="entry name" value="CinA-like_C"/>
</dbReference>
<sequence>MDGATRRAARETARVLGERGWWLATAESCTGGLVSGALTAVSGSSAWFAGGVVAYSNAVKESLLDVPRLLLEAHGAVSREVVLAMASGAAQRFGVQCAVSVSGVAGPTGGTSEKPVGTVWLGFSVDGVATAEVHRFEGDRESVRGQSVLAALEGLVRRVG</sequence>
<accession>A0A6V8LUV5</accession>
<comment type="caution">
    <text evidence="2">The sequence shown here is derived from an EMBL/GenBank/DDBJ whole genome shotgun (WGS) entry which is preliminary data.</text>
</comment>
<reference evidence="2 3" key="2">
    <citation type="submission" date="2020-05" db="EMBL/GenBank/DDBJ databases">
        <title>Draft genome sequence of Desulfovibrio sp. strainFSS-1.</title>
        <authorList>
            <person name="Shimoshige H."/>
            <person name="Kobayashi H."/>
            <person name="Maekawa T."/>
        </authorList>
    </citation>
    <scope>NUCLEOTIDE SEQUENCE [LARGE SCALE GENOMIC DNA]</scope>
    <source>
        <strain evidence="2 3">SIID29052-01</strain>
    </source>
</reference>
<evidence type="ECO:0000313" key="2">
    <source>
        <dbReference type="EMBL" id="GFK94098.1"/>
    </source>
</evidence>
<dbReference type="SUPFAM" id="SSF142433">
    <property type="entry name" value="CinA-like"/>
    <property type="match status" value="1"/>
</dbReference>
<organism evidence="2 3">
    <name type="scientific">Fundidesulfovibrio magnetotacticus</name>
    <dbReference type="NCBI Taxonomy" id="2730080"/>
    <lineage>
        <taxon>Bacteria</taxon>
        <taxon>Pseudomonadati</taxon>
        <taxon>Thermodesulfobacteriota</taxon>
        <taxon>Desulfovibrionia</taxon>
        <taxon>Desulfovibrionales</taxon>
        <taxon>Desulfovibrionaceae</taxon>
        <taxon>Fundidesulfovibrio</taxon>
    </lineage>
</organism>
<dbReference type="NCBIfam" id="TIGR00199">
    <property type="entry name" value="PncC_domain"/>
    <property type="match status" value="1"/>
</dbReference>
<keyword evidence="3" id="KW-1185">Reference proteome</keyword>
<evidence type="ECO:0000259" key="1">
    <source>
        <dbReference type="Pfam" id="PF02464"/>
    </source>
</evidence>
<evidence type="ECO:0000313" key="3">
    <source>
        <dbReference type="Proteomes" id="UP000494245"/>
    </source>
</evidence>
<feature type="domain" description="CinA C-terminal" evidence="1">
    <location>
        <begin position="9"/>
        <end position="157"/>
    </location>
</feature>
<dbReference type="RefSeq" id="WP_173083852.1">
    <property type="nucleotide sequence ID" value="NZ_BLTE01000008.1"/>
</dbReference>
<proteinExistence type="predicted"/>
<name>A0A6V8LUV5_9BACT</name>
<dbReference type="EMBL" id="BLTE01000008">
    <property type="protein sequence ID" value="GFK94098.1"/>
    <property type="molecule type" value="Genomic_DNA"/>
</dbReference>
<dbReference type="EC" id="3.5.1.42" evidence="2"/>
<reference evidence="2 3" key="1">
    <citation type="submission" date="2020-04" db="EMBL/GenBank/DDBJ databases">
        <authorList>
            <consortium name="Desulfovibrio sp. FSS-1 genome sequencing consortium"/>
            <person name="Shimoshige H."/>
            <person name="Kobayashi H."/>
            <person name="Maekawa T."/>
        </authorList>
    </citation>
    <scope>NUCLEOTIDE SEQUENCE [LARGE SCALE GENOMIC DNA]</scope>
    <source>
        <strain evidence="2 3">SIID29052-01</strain>
    </source>
</reference>
<gene>
    <name evidence="2" type="primary">pncC</name>
    <name evidence="2" type="ORF">NNJEOMEG_01937</name>
</gene>
<dbReference type="InterPro" id="IPR008136">
    <property type="entry name" value="CinA_C"/>
</dbReference>
<keyword evidence="2" id="KW-0378">Hydrolase</keyword>
<dbReference type="AlphaFoldDB" id="A0A6V8LUV5"/>
<dbReference type="Proteomes" id="UP000494245">
    <property type="component" value="Unassembled WGS sequence"/>
</dbReference>